<sequence length="545" mass="61465">MTAVENIAWVCPPEPIRGLDHLGVQAPCTTLYTQLLPGITNVTDRARYYTFYPWVIWSFERRYSVHSLAEFRRVLRRAECLFALIAIRHARALEDADHGRHGIGMVGRFELLRIGDDVEEISLDDYAALEGPRRYFKNKLGGLGQYYFGPLRDLRILDHSPQGNDYPLGYDRERGRELAEAFAKGVAEDAFFRVLEASAITWSDLDELASFCPCGLRENPVEQELLLDLFLARTTTYDVDGGPARRASLGLMLELVQRDGKNPTYTYEALLRGASYAGALSDGSPWALDGALLRARGGWGTYQRNELLSVAVQGLFAAILRAIQRDHGGVLRESADAANVGERLLSSFGARLARPLAEEIEQVRRELPPLASWTAAEHELERGWQLLDLGLEDDQLEDAAEKSIQILLALLARGVDEYPYADFELDPEYFDPQEVHLLSLRQASRTTWAAMSLGEWIRWLSVHWCVGRHLRVALRKLRAERRDTFRIRPLEGELRVVEAPAPTFTLPRVTRTVQILRDLDQIDLEADGLVLTERGRAALEVCRGG</sequence>
<dbReference type="AlphaFoldDB" id="A0A2L0ESG0"/>
<organism evidence="1 2">
    <name type="scientific">Sorangium cellulosum</name>
    <name type="common">Polyangium cellulosum</name>
    <dbReference type="NCBI Taxonomy" id="56"/>
    <lineage>
        <taxon>Bacteria</taxon>
        <taxon>Pseudomonadati</taxon>
        <taxon>Myxococcota</taxon>
        <taxon>Polyangia</taxon>
        <taxon>Polyangiales</taxon>
        <taxon>Polyangiaceae</taxon>
        <taxon>Sorangium</taxon>
    </lineage>
</organism>
<protein>
    <submittedName>
        <fullName evidence="1">Uncharacterized protein</fullName>
    </submittedName>
</protein>
<name>A0A2L0ESG0_SORCE</name>
<dbReference type="Proteomes" id="UP000238348">
    <property type="component" value="Chromosome"/>
</dbReference>
<proteinExistence type="predicted"/>
<dbReference type="RefSeq" id="WP_104981091.1">
    <property type="nucleotide sequence ID" value="NZ_CP012673.1"/>
</dbReference>
<dbReference type="EMBL" id="CP012673">
    <property type="protein sequence ID" value="AUX42247.1"/>
    <property type="molecule type" value="Genomic_DNA"/>
</dbReference>
<evidence type="ECO:0000313" key="1">
    <source>
        <dbReference type="EMBL" id="AUX42247.1"/>
    </source>
</evidence>
<evidence type="ECO:0000313" key="2">
    <source>
        <dbReference type="Proteomes" id="UP000238348"/>
    </source>
</evidence>
<reference evidence="1 2" key="1">
    <citation type="submission" date="2015-09" db="EMBL/GenBank/DDBJ databases">
        <title>Sorangium comparison.</title>
        <authorList>
            <person name="Zaburannyi N."/>
            <person name="Bunk B."/>
            <person name="Overmann J."/>
            <person name="Mueller R."/>
        </authorList>
    </citation>
    <scope>NUCLEOTIDE SEQUENCE [LARGE SCALE GENOMIC DNA]</scope>
    <source>
        <strain evidence="1 2">So ce26</strain>
    </source>
</reference>
<gene>
    <name evidence="1" type="ORF">SOCE26_036760</name>
</gene>
<accession>A0A2L0ESG0</accession>
<dbReference type="OrthoDB" id="1078940at2"/>